<dbReference type="GO" id="GO:0020037">
    <property type="term" value="F:heme binding"/>
    <property type="evidence" value="ECO:0007669"/>
    <property type="project" value="UniProtKB-UniRule"/>
</dbReference>
<dbReference type="GO" id="GO:0034354">
    <property type="term" value="P:'de novo' NAD+ biosynthetic process from L-tryptophan"/>
    <property type="evidence" value="ECO:0007669"/>
    <property type="project" value="TreeGrafter"/>
</dbReference>
<protein>
    <recommendedName>
        <fullName evidence="10">Indoleamine 2,3-dioxygenase 2</fullName>
        <shortName evidence="10">IDO-2</shortName>
        <ecNumber evidence="10">1.13.11.-</ecNumber>
    </recommendedName>
</protein>
<evidence type="ECO:0000256" key="3">
    <source>
        <dbReference type="ARBA" id="ARBA00022723"/>
    </source>
</evidence>
<comment type="similarity">
    <text evidence="1 10">Belongs to the indoleamine 2,3-dioxygenase family.</text>
</comment>
<evidence type="ECO:0000256" key="1">
    <source>
        <dbReference type="ARBA" id="ARBA00007119"/>
    </source>
</evidence>
<evidence type="ECO:0000256" key="2">
    <source>
        <dbReference type="ARBA" id="ARBA00022617"/>
    </source>
</evidence>
<comment type="function">
    <text evidence="10">Catalyzes the first and rate limiting step of the catabolism of tryptophan along the kynurenine pathway. Involved in immune regulation.</text>
</comment>
<evidence type="ECO:0000313" key="14">
    <source>
        <dbReference type="Proteomes" id="UP000585614"/>
    </source>
</evidence>
<dbReference type="SUPFAM" id="SSF140959">
    <property type="entry name" value="Indolic compounds 2,3-dioxygenase-like"/>
    <property type="match status" value="1"/>
</dbReference>
<keyword evidence="3 9" id="KW-0479">Metal-binding</keyword>
<keyword evidence="8 10" id="KW-0823">Tryptophan catabolism</keyword>
<dbReference type="PANTHER" id="PTHR28657">
    <property type="entry name" value="INDOLEAMINE 2,3-DIOXYGENASE"/>
    <property type="match status" value="1"/>
</dbReference>
<evidence type="ECO:0000313" key="11">
    <source>
        <dbReference type="EMBL" id="KAF6376286.1"/>
    </source>
</evidence>
<evidence type="ECO:0000313" key="13">
    <source>
        <dbReference type="Proteomes" id="UP000472240"/>
    </source>
</evidence>
<dbReference type="PANTHER" id="PTHR28657:SF4">
    <property type="entry name" value="INDOLEAMINE 2,3-DIOXYGENASE 2"/>
    <property type="match status" value="1"/>
</dbReference>
<dbReference type="Proteomes" id="UP000585614">
    <property type="component" value="Unassembled WGS sequence"/>
</dbReference>
<dbReference type="GO" id="GO:0046872">
    <property type="term" value="F:metal ion binding"/>
    <property type="evidence" value="ECO:0007669"/>
    <property type="project" value="UniProtKB-UniRule"/>
</dbReference>
<keyword evidence="2 9" id="KW-0349">Heme</keyword>
<name>A0A671DIY9_RHIFE</name>
<reference evidence="12 13" key="1">
    <citation type="journal article" date="2015" name="Annu Rev Anim Biosci">
        <title>The Genome 10K Project: a way forward.</title>
        <authorList>
            <person name="Koepfli K.P."/>
            <person name="Paten B."/>
            <person name="O'Brien S.J."/>
            <person name="Koepfli K.P."/>
            <person name="Paten B."/>
            <person name="Antunes A."/>
            <person name="Belov K."/>
            <person name="Bustamante C."/>
            <person name="Castoe T.A."/>
            <person name="Clawson H."/>
            <person name="Crawford A.J."/>
            <person name="Diekhans M."/>
            <person name="Distel D."/>
            <person name="Durbin R."/>
            <person name="Earl D."/>
            <person name="Fujita M.K."/>
            <person name="Gamble T."/>
            <person name="Georges A."/>
            <person name="Gemmell N."/>
            <person name="Gilbert M.T."/>
            <person name="Graves J.M."/>
            <person name="Green R.E."/>
            <person name="Hickey G."/>
            <person name="Jarvis E.D."/>
            <person name="Johnson W."/>
            <person name="Komissarov A."/>
            <person name="Korf I."/>
            <person name="Kuhn R."/>
            <person name="Larkin D.M."/>
            <person name="Lewin H."/>
            <person name="Lopez J.V."/>
            <person name="Ma J."/>
            <person name="Marques-Bonet T."/>
            <person name="Miller W."/>
            <person name="Murphy R."/>
            <person name="Pevzner P."/>
            <person name="Shapiro B."/>
            <person name="Steiner C."/>
            <person name="Tamazian G."/>
            <person name="Venkatesh B."/>
            <person name="Wang J."/>
            <person name="Wayne R."/>
            <person name="Wiley E."/>
            <person name="Yang H."/>
            <person name="Zhang G."/>
            <person name="Haussler D."/>
            <person name="Ryder O."/>
            <person name="O'Brien S.J."/>
        </authorList>
    </citation>
    <scope>NUCLEOTIDE SEQUENCE</scope>
</reference>
<dbReference type="AlphaFoldDB" id="A0A671DIY9"/>
<keyword evidence="4 10" id="KW-0391">Immunity</keyword>
<dbReference type="GO" id="GO:0033754">
    <property type="term" value="F:indoleamine 2,3-dioxygenase activity"/>
    <property type="evidence" value="ECO:0007669"/>
    <property type="project" value="Ensembl"/>
</dbReference>
<evidence type="ECO:0000256" key="4">
    <source>
        <dbReference type="ARBA" id="ARBA00022859"/>
    </source>
</evidence>
<dbReference type="GO" id="GO:0002376">
    <property type="term" value="P:immune system process"/>
    <property type="evidence" value="ECO:0007669"/>
    <property type="project" value="UniProtKB-KW"/>
</dbReference>
<dbReference type="KEGG" id="rfq:117021796"/>
<reference evidence="12 13" key="2">
    <citation type="journal article" date="2018" name="Annu Rev Anim Biosci">
        <title>Bat Biology, Genomes, and the Bat1K Project: To Generate Chromosome-Level Genomes for All Living Bat Species.</title>
        <authorList>
            <person name="Teeling E.C."/>
            <person name="Vernes S.C."/>
            <person name="Davalos L.M."/>
            <person name="Ray D.A."/>
            <person name="Gilbert M.T.P."/>
            <person name="Myers E."/>
        </authorList>
    </citation>
    <scope>NUCLEOTIDE SEQUENCE</scope>
</reference>
<keyword evidence="6 10" id="KW-0560">Oxidoreductase</keyword>
<evidence type="ECO:0000256" key="8">
    <source>
        <dbReference type="ARBA" id="ARBA00023079"/>
    </source>
</evidence>
<dbReference type="OrthoDB" id="10262710at2759"/>
<dbReference type="InterPro" id="IPR037217">
    <property type="entry name" value="Trp/Indoleamine_2_3_dOase-like"/>
</dbReference>
<accession>A0A671DIY9</accession>
<evidence type="ECO:0000256" key="5">
    <source>
        <dbReference type="ARBA" id="ARBA00022964"/>
    </source>
</evidence>
<reference evidence="11 14" key="4">
    <citation type="journal article" date="2020" name="Nature">
        <title>Six reference-quality genomes reveal evolution of bat adaptations.</title>
        <authorList>
            <person name="Jebb D."/>
            <person name="Huang Z."/>
            <person name="Pippel M."/>
            <person name="Hughes G.M."/>
            <person name="Lavrichenko K."/>
            <person name="Devanna P."/>
            <person name="Winkler S."/>
            <person name="Jermiin L.S."/>
            <person name="Skirmuntt E.C."/>
            <person name="Katzourakis A."/>
            <person name="Burkitt-Gray L."/>
            <person name="Ray D.A."/>
            <person name="Sullivan K.A.M."/>
            <person name="Roscito J.G."/>
            <person name="Kirilenko B.M."/>
            <person name="Davalos L.M."/>
            <person name="Corthals A.P."/>
            <person name="Power M.L."/>
            <person name="Jones G."/>
            <person name="Ransome R.D."/>
            <person name="Dechmann D.K.N."/>
            <person name="Locatelli A.G."/>
            <person name="Puechmaille S.J."/>
            <person name="Fedrigo O."/>
            <person name="Jarvis E.D."/>
            <person name="Hiller M."/>
            <person name="Vernes S.C."/>
            <person name="Myers E.W."/>
            <person name="Teeling E.C."/>
        </authorList>
    </citation>
    <scope>NUCLEOTIDE SEQUENCE [LARGE SCALE GENOMIC DNA]</scope>
    <source>
        <strain evidence="11">MRhiFer1</strain>
        <tissue evidence="11">Lung</tissue>
    </source>
</reference>
<evidence type="ECO:0000313" key="12">
    <source>
        <dbReference type="Ensembl" id="ENSRFEP00010000582.1"/>
    </source>
</evidence>
<comment type="catalytic activity">
    <reaction evidence="10">
        <text>L-tryptophan + O2 = N-formyl-L-kynurenine</text>
        <dbReference type="Rhea" id="RHEA:24536"/>
        <dbReference type="ChEBI" id="CHEBI:15379"/>
        <dbReference type="ChEBI" id="CHEBI:57912"/>
        <dbReference type="ChEBI" id="CHEBI:58629"/>
    </reaction>
</comment>
<gene>
    <name evidence="12" type="primary">IDO2</name>
    <name evidence="11" type="ORF">mRhiFer1_006657</name>
</gene>
<dbReference type="InterPro" id="IPR000898">
    <property type="entry name" value="Indolamine_dOase"/>
</dbReference>
<dbReference type="GO" id="GO:0004833">
    <property type="term" value="F:L-tryptophan 2,3-dioxygenase activity"/>
    <property type="evidence" value="ECO:0007669"/>
    <property type="project" value="TreeGrafter"/>
</dbReference>
<organism evidence="12 13">
    <name type="scientific">Rhinolophus ferrumequinum</name>
    <name type="common">Greater horseshoe bat</name>
    <dbReference type="NCBI Taxonomy" id="59479"/>
    <lineage>
        <taxon>Eukaryota</taxon>
        <taxon>Metazoa</taxon>
        <taxon>Chordata</taxon>
        <taxon>Craniata</taxon>
        <taxon>Vertebrata</taxon>
        <taxon>Euteleostomi</taxon>
        <taxon>Mammalia</taxon>
        <taxon>Eutheria</taxon>
        <taxon>Laurasiatheria</taxon>
        <taxon>Chiroptera</taxon>
        <taxon>Yinpterochiroptera</taxon>
        <taxon>Rhinolophoidea</taxon>
        <taxon>Rhinolophidae</taxon>
        <taxon>Rhinolophinae</taxon>
        <taxon>Rhinolophus</taxon>
    </lineage>
</organism>
<dbReference type="GeneID" id="117021796"/>
<dbReference type="OMA" id="SNKIMEP"/>
<dbReference type="RefSeq" id="XP_032961057.1">
    <property type="nucleotide sequence ID" value="XM_033105166.1"/>
</dbReference>
<dbReference type="CTD" id="169355"/>
<dbReference type="Gene3D" id="1.20.58.480">
    <property type="match status" value="1"/>
</dbReference>
<dbReference type="Pfam" id="PF01231">
    <property type="entry name" value="IDO"/>
    <property type="match status" value="1"/>
</dbReference>
<dbReference type="GeneTree" id="ENSGT00940000161813"/>
<feature type="binding site" description="proximal binding residue" evidence="9">
    <location>
        <position position="347"/>
    </location>
    <ligand>
        <name>heme b</name>
        <dbReference type="ChEBI" id="CHEBI:60344"/>
    </ligand>
    <ligandPart>
        <name>Fe</name>
        <dbReference type="ChEBI" id="CHEBI:18248"/>
    </ligandPart>
</feature>
<reference evidence="12 13" key="3">
    <citation type="submission" date="2018-12" db="EMBL/GenBank/DDBJ databases">
        <title>G10K-VGP greater horseshoe bat female genome, primary haplotype.</title>
        <authorList>
            <person name="Teeling E."/>
            <person name="Myers G."/>
            <person name="Vernes S."/>
            <person name="Pippel M."/>
            <person name="Winkler S."/>
            <person name="Fedrigo O."/>
            <person name="Rhie A."/>
            <person name="Koren S."/>
            <person name="Phillippy A."/>
            <person name="Lewin H."/>
            <person name="Damas J."/>
            <person name="Howe K."/>
            <person name="Mountcastle J."/>
            <person name="Jarvis E.D."/>
        </authorList>
    </citation>
    <scope>NUCLEOTIDE SEQUENCE [LARGE SCALE GENOMIC DNA]</scope>
</reference>
<evidence type="ECO:0000256" key="9">
    <source>
        <dbReference type="PIRSR" id="PIRSR600898-1"/>
    </source>
</evidence>
<evidence type="ECO:0000256" key="6">
    <source>
        <dbReference type="ARBA" id="ARBA00023002"/>
    </source>
</evidence>
<dbReference type="EC" id="1.13.11.-" evidence="10"/>
<keyword evidence="13" id="KW-1185">Reference proteome</keyword>
<dbReference type="FunFam" id="1.20.58.480:FF:000003">
    <property type="entry name" value="Indoleamine 2,3-dioxygenase 1"/>
    <property type="match status" value="1"/>
</dbReference>
<dbReference type="Proteomes" id="UP000472240">
    <property type="component" value="Chromosome 4"/>
</dbReference>
<dbReference type="EMBL" id="JACAGC010000003">
    <property type="protein sequence ID" value="KAF6376286.1"/>
    <property type="molecule type" value="Genomic_DNA"/>
</dbReference>
<keyword evidence="7 9" id="KW-0408">Iron</keyword>
<dbReference type="GO" id="GO:0005737">
    <property type="term" value="C:cytoplasm"/>
    <property type="evidence" value="ECO:0007669"/>
    <property type="project" value="UniProtKB-UniRule"/>
</dbReference>
<evidence type="ECO:0000256" key="7">
    <source>
        <dbReference type="ARBA" id="ARBA00023004"/>
    </source>
</evidence>
<proteinExistence type="inferred from homology"/>
<dbReference type="GO" id="GO:0019441">
    <property type="term" value="P:L-tryptophan catabolic process to kynurenine"/>
    <property type="evidence" value="ECO:0007669"/>
    <property type="project" value="UniProtKB-UniRule"/>
</dbReference>
<sequence>MELRSQNLKTTPSLSLGRFHISEDYGFLLPNPLKELPDHYWPWMEIVNKLPHLIESHQLRAQVNKMPLLNCQFLRSYREQRLAHLVLSFITMGYIWQEGETQPKEVLPRNLALPFVEVSRNLGLPPILVHSDLVLTNWTTKNPERPLDIRNLDTIVSLPGGESLRGFVLVTVLVEKAAVPGMKALIQAVNAILQPSQDSLLQALQQLRLSIQDITRTLGQMHDYVDPDIFYAVIRIFLSGWKDNPAMPVGLIYEGVSTEPLKYSGGSAAQSTVLHAFDEFLGIRHSKESADFLLRMRDYMPPSHKAFIEEIQSSPSLRDHILSSGNGQLLKAYNQCVEALAELRSYHITVVTKYLITAAAKAKSRRSSQLPEPPQALEERGTGGTAVLSFLKSVRNKTLEAILPQSS</sequence>
<keyword evidence="5 10" id="KW-0223">Dioxygenase</keyword>
<reference evidence="12" key="5">
    <citation type="submission" date="2025-05" db="UniProtKB">
        <authorList>
            <consortium name="Ensembl"/>
        </authorList>
    </citation>
    <scope>IDENTIFICATION</scope>
</reference>
<evidence type="ECO:0000256" key="10">
    <source>
        <dbReference type="RuleBase" id="RU369119"/>
    </source>
</evidence>
<dbReference type="Ensembl" id="ENSRFET00010000663.1">
    <property type="protein sequence ID" value="ENSRFEP00010000582.1"/>
    <property type="gene ID" value="ENSRFEG00010000467.1"/>
</dbReference>